<evidence type="ECO:0000313" key="3">
    <source>
        <dbReference type="Proteomes" id="UP001221757"/>
    </source>
</evidence>
<dbReference type="EMBL" id="JARKIE010000252">
    <property type="protein sequence ID" value="KAJ7661171.1"/>
    <property type="molecule type" value="Genomic_DNA"/>
</dbReference>
<proteinExistence type="predicted"/>
<protein>
    <submittedName>
        <fullName evidence="2">Uncharacterized protein</fullName>
    </submittedName>
</protein>
<sequence>MSLGALFSTVSISARSLVLGRGKWTWSAMSISIIIFTGIQTSGWSTFITPVRIVVETSVSGSELDLASPGLRQMQSSGALDACIYNSTRASFTVMDNTFNVSTAGVLPATLRDVNATAWFYGSTNVPTLTMVPSIMQDIDELPDGLSFNYSMVQQGFSVDVICAPQALNADTTPSLTVNFDTVTQWARRNISLVDTITYTELTSNCPIPDGSLFNFTYAYTAREPTNYILMIACGPADNYTLIFESAGRYQQPTTVCTLSPKITRVNVDYSDPKSGVGIISPMTVSDGAVRDPEGPGGLSAVATMHNMIFVAQGAGTNDIGNEMNSLLTEVDANDFEEARLALMEQYIRGVAEYSGSMLRTCLSGNKEVFAHGVPLDMTIPTSGIIFTYTVGWTHYEASSTWVLIPGTVVALATIIIVVVAVAQHAGDPPSDVFDPANGMHLVAAAAAGGLHDAFTGTSNKDIETGERIRVVLGSIPGRGPALIRMDAEDMTRQFT</sequence>
<keyword evidence="1" id="KW-0472">Membrane</keyword>
<keyword evidence="1" id="KW-0812">Transmembrane</keyword>
<gene>
    <name evidence="2" type="ORF">B0H17DRAFT_1212353</name>
</gene>
<evidence type="ECO:0000256" key="1">
    <source>
        <dbReference type="SAM" id="Phobius"/>
    </source>
</evidence>
<evidence type="ECO:0000313" key="2">
    <source>
        <dbReference type="EMBL" id="KAJ7661171.1"/>
    </source>
</evidence>
<organism evidence="2 3">
    <name type="scientific">Mycena rosella</name>
    <name type="common">Pink bonnet</name>
    <name type="synonym">Agaricus rosellus</name>
    <dbReference type="NCBI Taxonomy" id="1033263"/>
    <lineage>
        <taxon>Eukaryota</taxon>
        <taxon>Fungi</taxon>
        <taxon>Dikarya</taxon>
        <taxon>Basidiomycota</taxon>
        <taxon>Agaricomycotina</taxon>
        <taxon>Agaricomycetes</taxon>
        <taxon>Agaricomycetidae</taxon>
        <taxon>Agaricales</taxon>
        <taxon>Marasmiineae</taxon>
        <taxon>Mycenaceae</taxon>
        <taxon>Mycena</taxon>
    </lineage>
</organism>
<dbReference type="AlphaFoldDB" id="A0AAD7CSS4"/>
<accession>A0AAD7CSS4</accession>
<feature type="transmembrane region" description="Helical" evidence="1">
    <location>
        <begin position="402"/>
        <end position="423"/>
    </location>
</feature>
<reference evidence="2" key="1">
    <citation type="submission" date="2023-03" db="EMBL/GenBank/DDBJ databases">
        <title>Massive genome expansion in bonnet fungi (Mycena s.s.) driven by repeated elements and novel gene families across ecological guilds.</title>
        <authorList>
            <consortium name="Lawrence Berkeley National Laboratory"/>
            <person name="Harder C.B."/>
            <person name="Miyauchi S."/>
            <person name="Viragh M."/>
            <person name="Kuo A."/>
            <person name="Thoen E."/>
            <person name="Andreopoulos B."/>
            <person name="Lu D."/>
            <person name="Skrede I."/>
            <person name="Drula E."/>
            <person name="Henrissat B."/>
            <person name="Morin E."/>
            <person name="Kohler A."/>
            <person name="Barry K."/>
            <person name="LaButti K."/>
            <person name="Morin E."/>
            <person name="Salamov A."/>
            <person name="Lipzen A."/>
            <person name="Mereny Z."/>
            <person name="Hegedus B."/>
            <person name="Baldrian P."/>
            <person name="Stursova M."/>
            <person name="Weitz H."/>
            <person name="Taylor A."/>
            <person name="Grigoriev I.V."/>
            <person name="Nagy L.G."/>
            <person name="Martin F."/>
            <person name="Kauserud H."/>
        </authorList>
    </citation>
    <scope>NUCLEOTIDE SEQUENCE</scope>
    <source>
        <strain evidence="2">CBHHK067</strain>
    </source>
</reference>
<keyword evidence="1" id="KW-1133">Transmembrane helix</keyword>
<comment type="caution">
    <text evidence="2">The sequence shown here is derived from an EMBL/GenBank/DDBJ whole genome shotgun (WGS) entry which is preliminary data.</text>
</comment>
<name>A0AAD7CSS4_MYCRO</name>
<dbReference type="Proteomes" id="UP001221757">
    <property type="component" value="Unassembled WGS sequence"/>
</dbReference>
<keyword evidence="3" id="KW-1185">Reference proteome</keyword>